<dbReference type="EMBL" id="CAJNJQ010000305">
    <property type="protein sequence ID" value="CAE7069520.1"/>
    <property type="molecule type" value="Genomic_DNA"/>
</dbReference>
<dbReference type="InterPro" id="IPR011058">
    <property type="entry name" value="Cyanovirin-N"/>
</dbReference>
<dbReference type="SUPFAM" id="SSF51322">
    <property type="entry name" value="Cyanovirin-N"/>
    <property type="match status" value="1"/>
</dbReference>
<dbReference type="SMART" id="SM01111">
    <property type="entry name" value="CVNH"/>
    <property type="match status" value="1"/>
</dbReference>
<organism evidence="2 3">
    <name type="scientific">Rhizoctonia solani</name>
    <dbReference type="NCBI Taxonomy" id="456999"/>
    <lineage>
        <taxon>Eukaryota</taxon>
        <taxon>Fungi</taxon>
        <taxon>Dikarya</taxon>
        <taxon>Basidiomycota</taxon>
        <taxon>Agaricomycotina</taxon>
        <taxon>Agaricomycetes</taxon>
        <taxon>Cantharellales</taxon>
        <taxon>Ceratobasidiaceae</taxon>
        <taxon>Rhizoctonia</taxon>
    </lineage>
</organism>
<name>A0A8H3DW36_9AGAM</name>
<dbReference type="PANTHER" id="PTHR42076">
    <property type="entry name" value="CYANOVIRIN-N HOMOLOG"/>
    <property type="match status" value="1"/>
</dbReference>
<proteinExistence type="predicted"/>
<dbReference type="Gene3D" id="2.30.60.10">
    <property type="entry name" value="Cyanovirin-N"/>
    <property type="match status" value="1"/>
</dbReference>
<dbReference type="InterPro" id="IPR036673">
    <property type="entry name" value="Cyanovirin-N_sf"/>
</dbReference>
<dbReference type="AlphaFoldDB" id="A0A8H3DW36"/>
<sequence length="245" mass="26387">MGFLAFCQIHSIRLSDTHTLTANLKKRNGEWHVADLDLDDSIGNVDGKFVWGGTGYSHTATNISLSVLDSPPPRLCLYAALKKSDGTYEEAGIDLDEGISSRNGEFIPRFLPECKTTPVPPRALAPIDPHNNEKQLEQAKGTITTLPPHNPLCTAFVAIFTEPNGRQLRFTACPIIAVPTFSANVRLCYDEIAQVSGMRSFGGSVCKKKISLYLDNGVRIEGEVASGGPDAKATIAGSGHWGMSS</sequence>
<dbReference type="Proteomes" id="UP000663827">
    <property type="component" value="Unassembled WGS sequence"/>
</dbReference>
<accession>A0A8H3DW36</accession>
<evidence type="ECO:0000313" key="3">
    <source>
        <dbReference type="Proteomes" id="UP000663827"/>
    </source>
</evidence>
<feature type="domain" description="Cyanovirin-N" evidence="1">
    <location>
        <begin position="2"/>
        <end position="108"/>
    </location>
</feature>
<gene>
    <name evidence="2" type="ORF">RDB_LOCUS14334</name>
</gene>
<dbReference type="PANTHER" id="PTHR42076:SF1">
    <property type="entry name" value="CYANOVIRIN-N DOMAIN-CONTAINING PROTEIN"/>
    <property type="match status" value="1"/>
</dbReference>
<dbReference type="OrthoDB" id="10252227at2759"/>
<evidence type="ECO:0000313" key="2">
    <source>
        <dbReference type="EMBL" id="CAE7069520.1"/>
    </source>
</evidence>
<reference evidence="2" key="1">
    <citation type="submission" date="2021-01" db="EMBL/GenBank/DDBJ databases">
        <authorList>
            <person name="Kaushik A."/>
        </authorList>
    </citation>
    <scope>NUCLEOTIDE SEQUENCE</scope>
    <source>
        <strain evidence="2">AG5</strain>
    </source>
</reference>
<protein>
    <recommendedName>
        <fullName evidence="1">Cyanovirin-N domain-containing protein</fullName>
    </recommendedName>
</protein>
<dbReference type="Pfam" id="PF08881">
    <property type="entry name" value="CVNH"/>
    <property type="match status" value="1"/>
</dbReference>
<evidence type="ECO:0000259" key="1">
    <source>
        <dbReference type="SMART" id="SM01111"/>
    </source>
</evidence>
<comment type="caution">
    <text evidence="2">The sequence shown here is derived from an EMBL/GenBank/DDBJ whole genome shotgun (WGS) entry which is preliminary data.</text>
</comment>